<comment type="caution">
    <text evidence="1">The sequence shown here is derived from an EMBL/GenBank/DDBJ whole genome shotgun (WGS) entry which is preliminary data.</text>
</comment>
<reference evidence="1 2" key="1">
    <citation type="submission" date="2018-10" db="EMBL/GenBank/DDBJ databases">
        <title>A high-quality apple genome assembly.</title>
        <authorList>
            <person name="Hu J."/>
        </authorList>
    </citation>
    <scope>NUCLEOTIDE SEQUENCE [LARGE SCALE GENOMIC DNA]</scope>
    <source>
        <strain evidence="2">cv. HFTH1</strain>
        <tissue evidence="1">Young leaf</tissue>
    </source>
</reference>
<evidence type="ECO:0000313" key="2">
    <source>
        <dbReference type="Proteomes" id="UP000290289"/>
    </source>
</evidence>
<evidence type="ECO:0000313" key="1">
    <source>
        <dbReference type="EMBL" id="RXH87232.1"/>
    </source>
</evidence>
<sequence>MINCLINPLNHTLNHKLHPKKHLKGTGHPIPINRLPFSPKDHSNTLAKILQISQTLFSQHSNFGIGSSSAKAPPFIVQFFSKIKEEEICIHTRVKALPHWHLRVISIVLVQLYTLDTFLNCINITHPARIDEDLGLSFFLLRN</sequence>
<dbReference type="AlphaFoldDB" id="A0A498IZU2"/>
<organism evidence="1 2">
    <name type="scientific">Malus domestica</name>
    <name type="common">Apple</name>
    <name type="synonym">Pyrus malus</name>
    <dbReference type="NCBI Taxonomy" id="3750"/>
    <lineage>
        <taxon>Eukaryota</taxon>
        <taxon>Viridiplantae</taxon>
        <taxon>Streptophyta</taxon>
        <taxon>Embryophyta</taxon>
        <taxon>Tracheophyta</taxon>
        <taxon>Spermatophyta</taxon>
        <taxon>Magnoliopsida</taxon>
        <taxon>eudicotyledons</taxon>
        <taxon>Gunneridae</taxon>
        <taxon>Pentapetalae</taxon>
        <taxon>rosids</taxon>
        <taxon>fabids</taxon>
        <taxon>Rosales</taxon>
        <taxon>Rosaceae</taxon>
        <taxon>Amygdaloideae</taxon>
        <taxon>Maleae</taxon>
        <taxon>Malus</taxon>
    </lineage>
</organism>
<accession>A0A498IZU2</accession>
<proteinExistence type="predicted"/>
<keyword evidence="2" id="KW-1185">Reference proteome</keyword>
<dbReference type="Proteomes" id="UP000290289">
    <property type="component" value="Chromosome 10"/>
</dbReference>
<name>A0A498IZU2_MALDO</name>
<protein>
    <submittedName>
        <fullName evidence="1">Uncharacterized protein</fullName>
    </submittedName>
</protein>
<dbReference type="EMBL" id="RDQH01000336">
    <property type="protein sequence ID" value="RXH87232.1"/>
    <property type="molecule type" value="Genomic_DNA"/>
</dbReference>
<gene>
    <name evidence="1" type="ORF">DVH24_028732</name>
</gene>